<protein>
    <submittedName>
        <fullName evidence="2">Uncharacterized protein</fullName>
    </submittedName>
</protein>
<dbReference type="EMBL" id="UINC01046781">
    <property type="protein sequence ID" value="SVB55220.1"/>
    <property type="molecule type" value="Genomic_DNA"/>
</dbReference>
<gene>
    <name evidence="2" type="ORF">METZ01_LOCUS208074</name>
</gene>
<evidence type="ECO:0000313" key="2">
    <source>
        <dbReference type="EMBL" id="SVB55220.1"/>
    </source>
</evidence>
<sequence length="233" mass="25842">MKTISVLFTACAVSASMWISCGRPSPQQEPESPGGAALAGEPDLPHTSEAWQIWAYSSAAPSFLAADATVLNFDPEGMPIILREGNNGWRCLAANPRGMSDPERGWKNAHEAMPACVDGTSWVWLQAWMANEKPQLERDGFAWMLHGDMGEDNTTRMVMKKSDAKDPSQWIESGPHMMVFPQDPASLSKFTDDFTRGEPYVMFPGSDYAHLMIPVEGYYHYQPESSPIHSNEQ</sequence>
<dbReference type="AlphaFoldDB" id="A0A382EWU3"/>
<evidence type="ECO:0000256" key="1">
    <source>
        <dbReference type="SAM" id="MobiDB-lite"/>
    </source>
</evidence>
<reference evidence="2" key="1">
    <citation type="submission" date="2018-05" db="EMBL/GenBank/DDBJ databases">
        <authorList>
            <person name="Lanie J.A."/>
            <person name="Ng W.-L."/>
            <person name="Kazmierczak K.M."/>
            <person name="Andrzejewski T.M."/>
            <person name="Davidsen T.M."/>
            <person name="Wayne K.J."/>
            <person name="Tettelin H."/>
            <person name="Glass J.I."/>
            <person name="Rusch D."/>
            <person name="Podicherti R."/>
            <person name="Tsui H.-C.T."/>
            <person name="Winkler M.E."/>
        </authorList>
    </citation>
    <scope>NUCLEOTIDE SEQUENCE</scope>
</reference>
<organism evidence="2">
    <name type="scientific">marine metagenome</name>
    <dbReference type="NCBI Taxonomy" id="408172"/>
    <lineage>
        <taxon>unclassified sequences</taxon>
        <taxon>metagenomes</taxon>
        <taxon>ecological metagenomes</taxon>
    </lineage>
</organism>
<feature type="region of interest" description="Disordered" evidence="1">
    <location>
        <begin position="22"/>
        <end position="42"/>
    </location>
</feature>
<dbReference type="PROSITE" id="PS51257">
    <property type="entry name" value="PROKAR_LIPOPROTEIN"/>
    <property type="match status" value="1"/>
</dbReference>
<accession>A0A382EWU3</accession>
<name>A0A382EWU3_9ZZZZ</name>
<proteinExistence type="predicted"/>